<evidence type="ECO:0000256" key="2">
    <source>
        <dbReference type="ARBA" id="ARBA00022723"/>
    </source>
</evidence>
<feature type="signal peptide" evidence="5">
    <location>
        <begin position="1"/>
        <end position="35"/>
    </location>
</feature>
<organism evidence="7 8">
    <name type="scientific">Sandarakinorhabdus fusca</name>
    <dbReference type="NCBI Taxonomy" id="1439888"/>
    <lineage>
        <taxon>Bacteria</taxon>
        <taxon>Pseudomonadati</taxon>
        <taxon>Pseudomonadota</taxon>
        <taxon>Alphaproteobacteria</taxon>
        <taxon>Sphingomonadales</taxon>
        <taxon>Sphingosinicellaceae</taxon>
        <taxon>Sandarakinorhabdus</taxon>
    </lineage>
</organism>
<keyword evidence="8" id="KW-1185">Reference proteome</keyword>
<keyword evidence="2 4" id="KW-0479">Metal-binding</keyword>
<dbReference type="PANTHER" id="PTHR35008">
    <property type="entry name" value="BLL4482 PROTEIN-RELATED"/>
    <property type="match status" value="1"/>
</dbReference>
<feature type="chain" id="PRO_5028907366" evidence="5">
    <location>
        <begin position="36"/>
        <end position="273"/>
    </location>
</feature>
<dbReference type="InterPro" id="IPR009056">
    <property type="entry name" value="Cyt_c-like_dom"/>
</dbReference>
<accession>A0A7C9KLR4</accession>
<evidence type="ECO:0000256" key="4">
    <source>
        <dbReference type="PROSITE-ProRule" id="PRU00433"/>
    </source>
</evidence>
<sequence length="273" mass="29762">MMPMLKCAPDNQGADMRRFWLKMVAATAIAFPAAAANPANPANGERLAYTMGCVSCHNRDMTGHLVEEDPERLVAWSTNLSRRLPGWRDADIARALRTGKRPDGSDIWVMPVHSFHWINDAEMRDLTAFLRSVPPTGVDHPPAVFGPRARAAIASGKAKPPAGFLAEDLARAPRPLPGHGEGRRLALLICGDCHGADLKGYEGEGAPANLLVASAYTLPDFARLLRNGTRADGSASGMTEYSRDRLFKLTDAEIRRIWNYLRANAARGTKLPQ</sequence>
<feature type="domain" description="Cytochrome c" evidence="6">
    <location>
        <begin position="177"/>
        <end position="265"/>
    </location>
</feature>
<dbReference type="EMBL" id="WIOL01000001">
    <property type="protein sequence ID" value="MQT16484.1"/>
    <property type="molecule type" value="Genomic_DNA"/>
</dbReference>
<feature type="domain" description="Cytochrome c" evidence="6">
    <location>
        <begin position="39"/>
        <end position="134"/>
    </location>
</feature>
<comment type="caution">
    <text evidence="7">The sequence shown here is derived from an EMBL/GenBank/DDBJ whole genome shotgun (WGS) entry which is preliminary data.</text>
</comment>
<evidence type="ECO:0000256" key="5">
    <source>
        <dbReference type="SAM" id="SignalP"/>
    </source>
</evidence>
<dbReference type="Pfam" id="PF00034">
    <property type="entry name" value="Cytochrom_C"/>
    <property type="match status" value="1"/>
</dbReference>
<evidence type="ECO:0000313" key="8">
    <source>
        <dbReference type="Proteomes" id="UP000481327"/>
    </source>
</evidence>
<dbReference type="GO" id="GO:0046872">
    <property type="term" value="F:metal ion binding"/>
    <property type="evidence" value="ECO:0007669"/>
    <property type="project" value="UniProtKB-KW"/>
</dbReference>
<dbReference type="PROSITE" id="PS51007">
    <property type="entry name" value="CYTC"/>
    <property type="match status" value="2"/>
</dbReference>
<keyword evidence="1 4" id="KW-0349">Heme</keyword>
<dbReference type="GO" id="GO:0020037">
    <property type="term" value="F:heme binding"/>
    <property type="evidence" value="ECO:0007669"/>
    <property type="project" value="InterPro"/>
</dbReference>
<dbReference type="InterPro" id="IPR051459">
    <property type="entry name" value="Cytochrome_c-type_DH"/>
</dbReference>
<dbReference type="OrthoDB" id="9773456at2"/>
<evidence type="ECO:0000259" key="6">
    <source>
        <dbReference type="PROSITE" id="PS51007"/>
    </source>
</evidence>
<dbReference type="AlphaFoldDB" id="A0A7C9KLR4"/>
<dbReference type="Proteomes" id="UP000481327">
    <property type="component" value="Unassembled WGS sequence"/>
</dbReference>
<reference evidence="7 8" key="1">
    <citation type="submission" date="2019-09" db="EMBL/GenBank/DDBJ databases">
        <title>Polymorphobacter sp. isolated from a lake in China.</title>
        <authorList>
            <person name="Liu Z."/>
        </authorList>
    </citation>
    <scope>NUCLEOTIDE SEQUENCE [LARGE SCALE GENOMIC DNA]</scope>
    <source>
        <strain evidence="7 8">D40P</strain>
    </source>
</reference>
<dbReference type="GO" id="GO:0009055">
    <property type="term" value="F:electron transfer activity"/>
    <property type="evidence" value="ECO:0007669"/>
    <property type="project" value="InterPro"/>
</dbReference>
<gene>
    <name evidence="7" type="ORF">F3168_04330</name>
</gene>
<keyword evidence="5" id="KW-0732">Signal</keyword>
<dbReference type="PANTHER" id="PTHR35008:SF4">
    <property type="entry name" value="BLL4482 PROTEIN"/>
    <property type="match status" value="1"/>
</dbReference>
<evidence type="ECO:0000256" key="1">
    <source>
        <dbReference type="ARBA" id="ARBA00022617"/>
    </source>
</evidence>
<evidence type="ECO:0000256" key="3">
    <source>
        <dbReference type="ARBA" id="ARBA00023004"/>
    </source>
</evidence>
<dbReference type="Gene3D" id="1.10.760.10">
    <property type="entry name" value="Cytochrome c-like domain"/>
    <property type="match status" value="2"/>
</dbReference>
<evidence type="ECO:0000313" key="7">
    <source>
        <dbReference type="EMBL" id="MQT16484.1"/>
    </source>
</evidence>
<name>A0A7C9KLR4_9SPHN</name>
<proteinExistence type="predicted"/>
<dbReference type="InterPro" id="IPR036909">
    <property type="entry name" value="Cyt_c-like_dom_sf"/>
</dbReference>
<dbReference type="SUPFAM" id="SSF46626">
    <property type="entry name" value="Cytochrome c"/>
    <property type="match status" value="2"/>
</dbReference>
<protein>
    <submittedName>
        <fullName evidence="7">C-type cytochrome</fullName>
    </submittedName>
</protein>
<keyword evidence="3 4" id="KW-0408">Iron</keyword>